<protein>
    <submittedName>
        <fullName evidence="1">Uncharacterized protein</fullName>
    </submittedName>
</protein>
<dbReference type="RefSeq" id="WP_048690828.1">
    <property type="nucleotide sequence ID" value="NZ_KQ130485.1"/>
</dbReference>
<dbReference type="Proteomes" id="UP000037600">
    <property type="component" value="Unassembled WGS sequence"/>
</dbReference>
<dbReference type="STRING" id="1513271.XM47_06280"/>
<proteinExistence type="predicted"/>
<dbReference type="Pfam" id="PF07209">
    <property type="entry name" value="DUF1415"/>
    <property type="match status" value="1"/>
</dbReference>
<evidence type="ECO:0000313" key="2">
    <source>
        <dbReference type="Proteomes" id="UP000037600"/>
    </source>
</evidence>
<dbReference type="OrthoDB" id="277390at2"/>
<evidence type="ECO:0000313" key="1">
    <source>
        <dbReference type="EMBL" id="KMT66051.1"/>
    </source>
</evidence>
<dbReference type="InterPro" id="IPR009858">
    <property type="entry name" value="DUF1415"/>
</dbReference>
<keyword evidence="2" id="KW-1185">Reference proteome</keyword>
<dbReference type="AlphaFoldDB" id="A0A0J8JN74"/>
<reference evidence="1 2" key="1">
    <citation type="submission" date="2015-04" db="EMBL/GenBank/DDBJ databases">
        <title>Draft Genome Sequence of the Novel Agar-Digesting Marine Bacterium Q1.</title>
        <authorList>
            <person name="Li Y."/>
            <person name="Li D."/>
            <person name="Chen G."/>
            <person name="Du Z."/>
        </authorList>
    </citation>
    <scope>NUCLEOTIDE SEQUENCE [LARGE SCALE GENOMIC DNA]</scope>
    <source>
        <strain evidence="1 2">Q1</strain>
    </source>
</reference>
<dbReference type="EMBL" id="LAZL01000007">
    <property type="protein sequence ID" value="KMT66051.1"/>
    <property type="molecule type" value="Genomic_DNA"/>
</dbReference>
<comment type="caution">
    <text evidence="1">The sequence shown here is derived from an EMBL/GenBank/DDBJ whole genome shotgun (WGS) entry which is preliminary data.</text>
</comment>
<gene>
    <name evidence="1" type="ORF">XM47_06280</name>
</gene>
<dbReference type="PATRIC" id="fig|1513271.3.peg.1286"/>
<organism evidence="1 2">
    <name type="scientific">Catenovulum maritimum</name>
    <dbReference type="NCBI Taxonomy" id="1513271"/>
    <lineage>
        <taxon>Bacteria</taxon>
        <taxon>Pseudomonadati</taxon>
        <taxon>Pseudomonadota</taxon>
        <taxon>Gammaproteobacteria</taxon>
        <taxon>Alteromonadales</taxon>
        <taxon>Alteromonadaceae</taxon>
        <taxon>Catenovulum</taxon>
    </lineage>
</organism>
<accession>A0A0J8JN74</accession>
<name>A0A0J8JN74_9ALTE</name>
<sequence length="177" mass="20633">MTPTEQTKQWLEKVVIGLNLCPFAKKPHMKKQIRIQETHALKQQDLLMDLAAEIELLEKDTKIETSILVITQQLEDFYDYNDFLDTADQLIDDNNWRGEFQVASFHPDYQFAGTDKDDAENLTNRSPFPLLHILRESSLDIAVETHPDVDQIPEDNIQKMRTLSVEDKQKLFSYLPE</sequence>